<organism evidence="2 3">
    <name type="scientific">Listeria phage HB17054</name>
    <dbReference type="NCBI Taxonomy" id="2942418"/>
    <lineage>
        <taxon>Viruses</taxon>
        <taxon>Duplodnaviria</taxon>
        <taxon>Heunggongvirae</taxon>
        <taxon>Uroviricota</taxon>
        <taxon>Caudoviricetes</taxon>
        <taxon>Aquingentivirus</taxon>
        <taxon>Aquingentivirus HB17054</taxon>
    </lineage>
</organism>
<feature type="transmembrane region" description="Helical" evidence="1">
    <location>
        <begin position="6"/>
        <end position="22"/>
    </location>
</feature>
<evidence type="ECO:0000313" key="3">
    <source>
        <dbReference type="Proteomes" id="UP001057164"/>
    </source>
</evidence>
<keyword evidence="1" id="KW-0812">Transmembrane</keyword>
<proteinExistence type="predicted"/>
<dbReference type="EMBL" id="ON456151">
    <property type="protein sequence ID" value="URQ02829.1"/>
    <property type="molecule type" value="Genomic_DNA"/>
</dbReference>
<evidence type="ECO:0000313" key="2">
    <source>
        <dbReference type="EMBL" id="URQ02829.1"/>
    </source>
</evidence>
<keyword evidence="1" id="KW-0472">Membrane</keyword>
<reference evidence="2" key="1">
    <citation type="submission" date="2022-05" db="EMBL/GenBank/DDBJ databases">
        <authorList>
            <person name="Ji Q."/>
        </authorList>
    </citation>
    <scope>NUCLEOTIDE SEQUENCE</scope>
</reference>
<dbReference type="Proteomes" id="UP001057164">
    <property type="component" value="Segment"/>
</dbReference>
<name>A0A9E7LPX3_9CAUD</name>
<protein>
    <submittedName>
        <fullName evidence="2">Uncharacterized protein</fullName>
    </submittedName>
</protein>
<keyword evidence="1" id="KW-1133">Transmembrane helix</keyword>
<evidence type="ECO:0000256" key="1">
    <source>
        <dbReference type="SAM" id="Phobius"/>
    </source>
</evidence>
<keyword evidence="3" id="KW-1185">Reference proteome</keyword>
<sequence>MDVFMVMIFVSFMSLIAGYWLRGSDKKHG</sequence>
<accession>A0A9E7LPX3</accession>